<evidence type="ECO:0000313" key="3">
    <source>
        <dbReference type="EMBL" id="KAK0177054.1"/>
    </source>
</evidence>
<feature type="transmembrane region" description="Helical" evidence="1">
    <location>
        <begin position="244"/>
        <end position="263"/>
    </location>
</feature>
<keyword evidence="4" id="KW-1185">Reference proteome</keyword>
<keyword evidence="1" id="KW-1133">Transmembrane helix</keyword>
<dbReference type="PROSITE" id="PS50192">
    <property type="entry name" value="T_SNARE"/>
    <property type="match status" value="1"/>
</dbReference>
<dbReference type="InterPro" id="IPR000727">
    <property type="entry name" value="T_SNARE_dom"/>
</dbReference>
<name>A0AA39KX62_9HYME</name>
<dbReference type="AlphaFoldDB" id="A0AA39KX62"/>
<dbReference type="InterPro" id="IPR059001">
    <property type="entry name" value="STX17_N"/>
</dbReference>
<dbReference type="GO" id="GO:0016020">
    <property type="term" value="C:membrane"/>
    <property type="evidence" value="ECO:0007669"/>
    <property type="project" value="InterPro"/>
</dbReference>
<dbReference type="InterPro" id="IPR010989">
    <property type="entry name" value="SNARE"/>
</dbReference>
<gene>
    <name evidence="3" type="ORF">PV328_001136</name>
</gene>
<evidence type="ECO:0000313" key="4">
    <source>
        <dbReference type="Proteomes" id="UP001168990"/>
    </source>
</evidence>
<keyword evidence="1" id="KW-0472">Membrane</keyword>
<proteinExistence type="predicted"/>
<dbReference type="Proteomes" id="UP001168990">
    <property type="component" value="Unassembled WGS sequence"/>
</dbReference>
<evidence type="ECO:0000256" key="1">
    <source>
        <dbReference type="SAM" id="Phobius"/>
    </source>
</evidence>
<dbReference type="Gene3D" id="1.20.5.110">
    <property type="match status" value="1"/>
</dbReference>
<organism evidence="3 4">
    <name type="scientific">Microctonus aethiopoides</name>
    <dbReference type="NCBI Taxonomy" id="144406"/>
    <lineage>
        <taxon>Eukaryota</taxon>
        <taxon>Metazoa</taxon>
        <taxon>Ecdysozoa</taxon>
        <taxon>Arthropoda</taxon>
        <taxon>Hexapoda</taxon>
        <taxon>Insecta</taxon>
        <taxon>Pterygota</taxon>
        <taxon>Neoptera</taxon>
        <taxon>Endopterygota</taxon>
        <taxon>Hymenoptera</taxon>
        <taxon>Apocrita</taxon>
        <taxon>Ichneumonoidea</taxon>
        <taxon>Braconidae</taxon>
        <taxon>Euphorinae</taxon>
        <taxon>Microctonus</taxon>
    </lineage>
</organism>
<dbReference type="Pfam" id="PF26585">
    <property type="entry name" value="STX17_N"/>
    <property type="match status" value="1"/>
</dbReference>
<reference evidence="3" key="2">
    <citation type="submission" date="2023-03" db="EMBL/GenBank/DDBJ databases">
        <authorList>
            <person name="Inwood S.N."/>
            <person name="Skelly J.G."/>
            <person name="Guhlin J."/>
            <person name="Harrop T.W.R."/>
            <person name="Goldson S.G."/>
            <person name="Dearden P.K."/>
        </authorList>
    </citation>
    <scope>NUCLEOTIDE SEQUENCE</scope>
    <source>
        <strain evidence="3">Irish</strain>
        <tissue evidence="3">Whole body</tissue>
    </source>
</reference>
<dbReference type="GO" id="GO:0016192">
    <property type="term" value="P:vesicle-mediated transport"/>
    <property type="evidence" value="ECO:0007669"/>
    <property type="project" value="InterPro"/>
</dbReference>
<dbReference type="SUPFAM" id="SSF47661">
    <property type="entry name" value="t-snare proteins"/>
    <property type="match status" value="1"/>
</dbReference>
<sequence>MADVDVPMKQPLRKLEIPIHKFNDVAIPHHLNLLSRHKENIKKFQIMKDWERVQKEQINASRLVKQLEQLLYEMDTLRTQVGDNEIEKFNNLTLKSRHNIIDAIQEYLEMTLVSPSSSKNSFESSLSDVNELTKNPQDETFIQLQQEREDVERQEACLHAWNLLQKDLHQLYQLFVNFNKLIHDQKEQVNAIENGVIGSIENIREGTKYLEKTSKLKVAMYPLIGALIGTCIGGPVGLIAGLKFGGLTAISCGVLGFTGATILQKKHFENLEKVEQICTDIESSGKSNAINENMLIESEATIDNLLIESKKKL</sequence>
<evidence type="ECO:0000259" key="2">
    <source>
        <dbReference type="PROSITE" id="PS50192"/>
    </source>
</evidence>
<keyword evidence="1" id="KW-0812">Transmembrane</keyword>
<feature type="transmembrane region" description="Helical" evidence="1">
    <location>
        <begin position="218"/>
        <end position="238"/>
    </location>
</feature>
<protein>
    <recommendedName>
        <fullName evidence="2">t-SNARE coiled-coil homology domain-containing protein</fullName>
    </recommendedName>
</protein>
<reference evidence="3" key="1">
    <citation type="journal article" date="2023" name="bioRxiv">
        <title>Scaffold-level genome assemblies of two parasitoid biocontrol wasps reveal the parthenogenesis mechanism and an associated novel virus.</title>
        <authorList>
            <person name="Inwood S."/>
            <person name="Skelly J."/>
            <person name="Guhlin J."/>
            <person name="Harrop T."/>
            <person name="Goldson S."/>
            <person name="Dearden P."/>
        </authorList>
    </citation>
    <scope>NUCLEOTIDE SEQUENCE</scope>
    <source>
        <strain evidence="3">Irish</strain>
        <tissue evidence="3">Whole body</tissue>
    </source>
</reference>
<feature type="domain" description="T-SNARE coiled-coil homology" evidence="2">
    <location>
        <begin position="164"/>
        <end position="213"/>
    </location>
</feature>
<comment type="caution">
    <text evidence="3">The sequence shown here is derived from an EMBL/GenBank/DDBJ whole genome shotgun (WGS) entry which is preliminary data.</text>
</comment>
<dbReference type="EMBL" id="JAQQBS010000001">
    <property type="protein sequence ID" value="KAK0177054.1"/>
    <property type="molecule type" value="Genomic_DNA"/>
</dbReference>
<accession>A0AA39KX62</accession>